<feature type="domain" description="DUF7033" evidence="1">
    <location>
        <begin position="121"/>
        <end position="204"/>
    </location>
</feature>
<dbReference type="Pfam" id="PF23019">
    <property type="entry name" value="DUF7033"/>
    <property type="match status" value="1"/>
</dbReference>
<keyword evidence="3" id="KW-1185">Reference proteome</keyword>
<dbReference type="Proteomes" id="UP001215503">
    <property type="component" value="Unassembled WGS sequence"/>
</dbReference>
<name>A0ABT5YLT4_9PROT</name>
<evidence type="ECO:0000313" key="3">
    <source>
        <dbReference type="Proteomes" id="UP001215503"/>
    </source>
</evidence>
<dbReference type="RefSeq" id="WP_275821598.1">
    <property type="nucleotide sequence ID" value="NZ_JARHUD010000004.1"/>
</dbReference>
<gene>
    <name evidence="2" type="ORF">P2G67_07500</name>
</gene>
<accession>A0ABT5YLT4</accession>
<organism evidence="2 3">
    <name type="scientific">Aquibaculum arenosum</name>
    <dbReference type="NCBI Taxonomy" id="3032591"/>
    <lineage>
        <taxon>Bacteria</taxon>
        <taxon>Pseudomonadati</taxon>
        <taxon>Pseudomonadota</taxon>
        <taxon>Alphaproteobacteria</taxon>
        <taxon>Rhodospirillales</taxon>
        <taxon>Rhodovibrionaceae</taxon>
        <taxon>Aquibaculum</taxon>
    </lineage>
</organism>
<dbReference type="CDD" id="cd10931">
    <property type="entry name" value="CE4_u7"/>
    <property type="match status" value="1"/>
</dbReference>
<sequence length="488" mass="54757">MKFLLEMPGDHLAARRHAAETLLGEFLGLPLEIRVGSADRWRLCDSAANAELILPDCFFAGTRGRWLEPASLPQLPLARWYSEAELPEARHLDGGLPVLAGTPNAAGCWWLQEGRSAYLGLDLFGSAFFCLSRYEEQALEERDGHERFPASASLALRAGLLERPLLDEYLAVLCAALLRLWPGLSLPWTRGQLRFTCDIDHPYEGGSKRLSLLVRALVGDLLLRRRPQGMLARLGRVWRARRGDYTRDPNNTFDWLMQCCEAQGAQATFYIIAGHSGGAIDGCYSLDEPFLQDLLRRIHQRGHAIGLHGSYNSFRDAAVLRQERQALEAACRTAGFRAEVRAVRQHYLRWDSARTPALMEQSGFACDSTGGYADHIGFRYGTGRGFRLWDWGSGRPLALREQPLIAMEWSAIGPQYMNLGRSVAALQRLQRLKETCLRFGGDFTLLWHNSEIRSDWDRQALTALLDEDAGSPDLEQVACERYPAEAAQ</sequence>
<dbReference type="Gene3D" id="3.20.20.370">
    <property type="entry name" value="Glycoside hydrolase/deacetylase"/>
    <property type="match status" value="1"/>
</dbReference>
<dbReference type="InterPro" id="IPR011330">
    <property type="entry name" value="Glyco_hydro/deAcase_b/a-brl"/>
</dbReference>
<dbReference type="InterPro" id="IPR054297">
    <property type="entry name" value="DUF7033"/>
</dbReference>
<comment type="caution">
    <text evidence="2">The sequence shown here is derived from an EMBL/GenBank/DDBJ whole genome shotgun (WGS) entry which is preliminary data.</text>
</comment>
<dbReference type="SUPFAM" id="SSF88713">
    <property type="entry name" value="Glycoside hydrolase/deacetylase"/>
    <property type="match status" value="1"/>
</dbReference>
<dbReference type="EMBL" id="JARHUD010000004">
    <property type="protein sequence ID" value="MDF2095817.1"/>
    <property type="molecule type" value="Genomic_DNA"/>
</dbReference>
<evidence type="ECO:0000313" key="2">
    <source>
        <dbReference type="EMBL" id="MDF2095817.1"/>
    </source>
</evidence>
<reference evidence="2 3" key="1">
    <citation type="submission" date="2023-03" db="EMBL/GenBank/DDBJ databases">
        <title>Fodinicurvata sp. CAU 1616 isolated from sea sendiment.</title>
        <authorList>
            <person name="Kim W."/>
        </authorList>
    </citation>
    <scope>NUCLEOTIDE SEQUENCE [LARGE SCALE GENOMIC DNA]</scope>
    <source>
        <strain evidence="2 3">CAU 1616</strain>
    </source>
</reference>
<proteinExistence type="predicted"/>
<evidence type="ECO:0000259" key="1">
    <source>
        <dbReference type="Pfam" id="PF23019"/>
    </source>
</evidence>
<protein>
    <submittedName>
        <fullName evidence="2">Polysaccharide deacetylase family protein</fullName>
    </submittedName>
</protein>